<accession>A0ABR7S3T2</accession>
<proteinExistence type="predicted"/>
<feature type="domain" description="DUF1543" evidence="1">
    <location>
        <begin position="15"/>
        <end position="65"/>
    </location>
</feature>
<dbReference type="Pfam" id="PF07566">
    <property type="entry name" value="DUF1543"/>
    <property type="match status" value="1"/>
</dbReference>
<evidence type="ECO:0000313" key="3">
    <source>
        <dbReference type="Proteomes" id="UP000744555"/>
    </source>
</evidence>
<comment type="caution">
    <text evidence="2">The sequence shown here is derived from an EMBL/GenBank/DDBJ whole genome shotgun (WGS) entry which is preliminary data.</text>
</comment>
<keyword evidence="3" id="KW-1185">Reference proteome</keyword>
<name>A0ABR7S3T2_AQUAC</name>
<sequence>MLFIVMLGGKHPRASIEVHDVVFAIADSLEGTYAQLRQAWFGKPDGLHIDAWMAVDGVDGYRVELSHLAPAPGSPRLYFLNLGGYRHGSFGEEHHYLLQVATDKREAKALGKRHMPGHWDKPHTDAVLEVDDCIPIDCVDGRYIHLSPGAHHGIRQGNDYILLS</sequence>
<evidence type="ECO:0000259" key="1">
    <source>
        <dbReference type="Pfam" id="PF07566"/>
    </source>
</evidence>
<organism evidence="2 3">
    <name type="scientific">Aquipseudomonas alcaligenes</name>
    <name type="common">Pseudomonas alcaligenes</name>
    <dbReference type="NCBI Taxonomy" id="43263"/>
    <lineage>
        <taxon>Bacteria</taxon>
        <taxon>Pseudomonadati</taxon>
        <taxon>Pseudomonadota</taxon>
        <taxon>Gammaproteobacteria</taxon>
        <taxon>Pseudomonadales</taxon>
        <taxon>Pseudomonadaceae</taxon>
        <taxon>Aquipseudomonas</taxon>
    </lineage>
</organism>
<evidence type="ECO:0000313" key="2">
    <source>
        <dbReference type="EMBL" id="MBC9251624.1"/>
    </source>
</evidence>
<dbReference type="InterPro" id="IPR011440">
    <property type="entry name" value="DUF1543"/>
</dbReference>
<dbReference type="Proteomes" id="UP000744555">
    <property type="component" value="Unassembled WGS sequence"/>
</dbReference>
<protein>
    <recommendedName>
        <fullName evidence="1">DUF1543 domain-containing protein</fullName>
    </recommendedName>
</protein>
<gene>
    <name evidence="2" type="ORF">A9179_15230</name>
</gene>
<reference evidence="2 3" key="1">
    <citation type="submission" date="2016-06" db="EMBL/GenBank/DDBJ databases">
        <authorList>
            <person name="Ramos C."/>
            <person name="Pintado A."/>
            <person name="Crespo-Gomez J.I."/>
        </authorList>
    </citation>
    <scope>NUCLEOTIDE SEQUENCE [LARGE SCALE GENOMIC DNA]</scope>
    <source>
        <strain evidence="2 3">AVO110</strain>
    </source>
</reference>
<dbReference type="Gene3D" id="3.10.20.10">
    <property type="match status" value="2"/>
</dbReference>
<dbReference type="RefSeq" id="WP_187807119.1">
    <property type="nucleotide sequence ID" value="NZ_LZEU01000001.1"/>
</dbReference>
<dbReference type="EMBL" id="LZEU01000001">
    <property type="protein sequence ID" value="MBC9251624.1"/>
    <property type="molecule type" value="Genomic_DNA"/>
</dbReference>